<keyword evidence="2" id="KW-1185">Reference proteome</keyword>
<protein>
    <recommendedName>
        <fullName evidence="3">Alpha/beta hydrolase</fullName>
    </recommendedName>
</protein>
<evidence type="ECO:0000313" key="2">
    <source>
        <dbReference type="Proteomes" id="UP000056209"/>
    </source>
</evidence>
<evidence type="ECO:0008006" key="3">
    <source>
        <dbReference type="Google" id="ProtNLM"/>
    </source>
</evidence>
<comment type="caution">
    <text evidence="1">The sequence shown here is derived from an EMBL/GenBank/DDBJ whole genome shotgun (WGS) entry which is preliminary data.</text>
</comment>
<organism evidence="1 2">
    <name type="scientific">Deinococcus grandis</name>
    <dbReference type="NCBI Taxonomy" id="57498"/>
    <lineage>
        <taxon>Bacteria</taxon>
        <taxon>Thermotogati</taxon>
        <taxon>Deinococcota</taxon>
        <taxon>Deinococci</taxon>
        <taxon>Deinococcales</taxon>
        <taxon>Deinococcaceae</taxon>
        <taxon>Deinococcus</taxon>
    </lineage>
</organism>
<accession>A0A100HGV3</accession>
<sequence length="377" mass="40998">MGGMPVLFVHGVAVREEGDLGWEDLHRATQGVDWPGVQRLLREHVAPTLNPDAPDAVHVERVYWGDLGAHFTQGGQFRAAREREVAPEPDPLALDGDALGEALERRLRAAHPVAEWPGVIRVAWGVARDARVRALLADLPPAERWGLLDAAAQARLPGRTRRLEPHLPPGLMRARRRNVKRAMREVRRPLEAFVPLFMGDVLAYLNGRGTPEAPGAIPQRVLAGLRAAHAARTHPHEPLVVLTHSMGGQLIFDALHAFLPADPDGAGVRVDFWCACASQVGAFHELGFTLGGPTPDPHAGGRLGYFWNVWAYTDLLSFRAQGIAPGAHDTAFPLSGLVRSDHLAYLQQPDFYRTLAAKVAVHAGPREPSDTPLESGA</sequence>
<gene>
    <name evidence="1" type="ORF">DEIGR_100490</name>
</gene>
<dbReference type="Proteomes" id="UP000056209">
    <property type="component" value="Unassembled WGS sequence"/>
</dbReference>
<name>A0A100HGV3_9DEIO</name>
<evidence type="ECO:0000313" key="1">
    <source>
        <dbReference type="EMBL" id="GAQ20463.1"/>
    </source>
</evidence>
<dbReference type="EMBL" id="BCMS01000001">
    <property type="protein sequence ID" value="GAQ20463.1"/>
    <property type="molecule type" value="Genomic_DNA"/>
</dbReference>
<dbReference type="AlphaFoldDB" id="A0A100HGV3"/>
<proteinExistence type="predicted"/>
<reference evidence="2" key="1">
    <citation type="submission" date="2015-11" db="EMBL/GenBank/DDBJ databases">
        <title>Draft Genome Sequence of the Radioresistant Bacterium Deinococcus grandis, Isolated from Freshwater Fish in Japan.</title>
        <authorList>
            <person name="Satoh K."/>
            <person name="Onodera T."/>
            <person name="Omoso K."/>
            <person name="Takeda-Yano K."/>
            <person name="Katayama T."/>
            <person name="Oono Y."/>
            <person name="Narumi I."/>
        </authorList>
    </citation>
    <scope>NUCLEOTIDE SEQUENCE [LARGE SCALE GENOMIC DNA]</scope>
    <source>
        <strain evidence="2">ATCC 43672</strain>
    </source>
</reference>